<evidence type="ECO:0000313" key="3">
    <source>
        <dbReference type="Proteomes" id="UP001233172"/>
    </source>
</evidence>
<dbReference type="AlphaFoldDB" id="A0AAD8FBF2"/>
<accession>A0AAD8FBF2</accession>
<feature type="region of interest" description="Disordered" evidence="1">
    <location>
        <begin position="124"/>
        <end position="189"/>
    </location>
</feature>
<name>A0AAD8FBF2_BIOPF</name>
<reference evidence="2" key="2">
    <citation type="submission" date="2023-04" db="EMBL/GenBank/DDBJ databases">
        <authorList>
            <person name="Bu L."/>
            <person name="Lu L."/>
            <person name="Laidemitt M.R."/>
            <person name="Zhang S.M."/>
            <person name="Mutuku M."/>
            <person name="Mkoji G."/>
            <person name="Steinauer M."/>
            <person name="Loker E.S."/>
        </authorList>
    </citation>
    <scope>NUCLEOTIDE SEQUENCE</scope>
    <source>
        <strain evidence="2">KasaAsao</strain>
        <tissue evidence="2">Whole Snail</tissue>
    </source>
</reference>
<organism evidence="2 3">
    <name type="scientific">Biomphalaria pfeifferi</name>
    <name type="common">Bloodfluke planorb</name>
    <name type="synonym">Freshwater snail</name>
    <dbReference type="NCBI Taxonomy" id="112525"/>
    <lineage>
        <taxon>Eukaryota</taxon>
        <taxon>Metazoa</taxon>
        <taxon>Spiralia</taxon>
        <taxon>Lophotrochozoa</taxon>
        <taxon>Mollusca</taxon>
        <taxon>Gastropoda</taxon>
        <taxon>Heterobranchia</taxon>
        <taxon>Euthyneura</taxon>
        <taxon>Panpulmonata</taxon>
        <taxon>Hygrophila</taxon>
        <taxon>Lymnaeoidea</taxon>
        <taxon>Planorbidae</taxon>
        <taxon>Biomphalaria</taxon>
    </lineage>
</organism>
<comment type="caution">
    <text evidence="2">The sequence shown here is derived from an EMBL/GenBank/DDBJ whole genome shotgun (WGS) entry which is preliminary data.</text>
</comment>
<reference evidence="2" key="1">
    <citation type="journal article" date="2023" name="PLoS Negl. Trop. Dis.">
        <title>A genome sequence for Biomphalaria pfeifferi, the major vector snail for the human-infecting parasite Schistosoma mansoni.</title>
        <authorList>
            <person name="Bu L."/>
            <person name="Lu L."/>
            <person name="Laidemitt M.R."/>
            <person name="Zhang S.M."/>
            <person name="Mutuku M."/>
            <person name="Mkoji G."/>
            <person name="Steinauer M."/>
            <person name="Loker E.S."/>
        </authorList>
    </citation>
    <scope>NUCLEOTIDE SEQUENCE</scope>
    <source>
        <strain evidence="2">KasaAsao</strain>
    </source>
</reference>
<keyword evidence="3" id="KW-1185">Reference proteome</keyword>
<proteinExistence type="predicted"/>
<protein>
    <submittedName>
        <fullName evidence="2">Uncharacterized protein</fullName>
    </submittedName>
</protein>
<dbReference type="EMBL" id="JASAOG010000046">
    <property type="protein sequence ID" value="KAK0058772.1"/>
    <property type="molecule type" value="Genomic_DNA"/>
</dbReference>
<feature type="region of interest" description="Disordered" evidence="1">
    <location>
        <begin position="1"/>
        <end position="20"/>
    </location>
</feature>
<evidence type="ECO:0000313" key="2">
    <source>
        <dbReference type="EMBL" id="KAK0058772.1"/>
    </source>
</evidence>
<gene>
    <name evidence="2" type="ORF">Bpfe_011737</name>
</gene>
<feature type="compositionally biased region" description="Basic residues" evidence="1">
    <location>
        <begin position="128"/>
        <end position="146"/>
    </location>
</feature>
<sequence length="189" mass="22020">MARKPSATKNRVEYHKESQVKDKAVKSFHVKKKSANRNSSNLCNVSLESNMPSQSREPAITDIVNILREMHSSQGMNVKEIRHQLIQRKLIPRKTTMEEVMRSIERGIRKRRISKIVEQSASDWVVPAKHRSRSPKKKEHRHRHHRCDCSSCAKKRDSCPDQDDEDDASSEKSNQSSPCRGPHRRRRHK</sequence>
<feature type="compositionally biased region" description="Basic and acidic residues" evidence="1">
    <location>
        <begin position="10"/>
        <end position="20"/>
    </location>
</feature>
<dbReference type="Proteomes" id="UP001233172">
    <property type="component" value="Unassembled WGS sequence"/>
</dbReference>
<evidence type="ECO:0000256" key="1">
    <source>
        <dbReference type="SAM" id="MobiDB-lite"/>
    </source>
</evidence>